<evidence type="ECO:0000259" key="6">
    <source>
        <dbReference type="Pfam" id="PF00296"/>
    </source>
</evidence>
<keyword evidence="4" id="KW-0503">Monooxygenase</keyword>
<gene>
    <name evidence="7" type="ORF">GCM10022256_34110</name>
</gene>
<keyword evidence="8" id="KW-1185">Reference proteome</keyword>
<reference evidence="8" key="1">
    <citation type="journal article" date="2019" name="Int. J. Syst. Evol. Microbiol.">
        <title>The Global Catalogue of Microorganisms (GCM) 10K type strain sequencing project: providing services to taxonomists for standard genome sequencing and annotation.</title>
        <authorList>
            <consortium name="The Broad Institute Genomics Platform"/>
            <consortium name="The Broad Institute Genome Sequencing Center for Infectious Disease"/>
            <person name="Wu L."/>
            <person name="Ma J."/>
        </authorList>
    </citation>
    <scope>NUCLEOTIDE SEQUENCE [LARGE SCALE GENOMIC DNA]</scope>
    <source>
        <strain evidence="8">JCM 17442</strain>
    </source>
</reference>
<keyword evidence="1" id="KW-0285">Flavoprotein</keyword>
<dbReference type="PIRSF" id="PIRSF000337">
    <property type="entry name" value="NTA_MOA"/>
    <property type="match status" value="1"/>
</dbReference>
<dbReference type="Proteomes" id="UP001501594">
    <property type="component" value="Unassembled WGS sequence"/>
</dbReference>
<name>A0ABP8E6J5_9MICO</name>
<dbReference type="InterPro" id="IPR011251">
    <property type="entry name" value="Luciferase-like_dom"/>
</dbReference>
<proteinExistence type="inferred from homology"/>
<evidence type="ECO:0000313" key="7">
    <source>
        <dbReference type="EMBL" id="GAA4267799.1"/>
    </source>
</evidence>
<organism evidence="7 8">
    <name type="scientific">Frondihabitans peucedani</name>
    <dbReference type="NCBI Taxonomy" id="598626"/>
    <lineage>
        <taxon>Bacteria</taxon>
        <taxon>Bacillati</taxon>
        <taxon>Actinomycetota</taxon>
        <taxon>Actinomycetes</taxon>
        <taxon>Micrococcales</taxon>
        <taxon>Microbacteriaceae</taxon>
        <taxon>Frondihabitans</taxon>
    </lineage>
</organism>
<evidence type="ECO:0000256" key="1">
    <source>
        <dbReference type="ARBA" id="ARBA00022630"/>
    </source>
</evidence>
<evidence type="ECO:0000256" key="4">
    <source>
        <dbReference type="ARBA" id="ARBA00023033"/>
    </source>
</evidence>
<dbReference type="EMBL" id="BAABAU010000007">
    <property type="protein sequence ID" value="GAA4267799.1"/>
    <property type="molecule type" value="Genomic_DNA"/>
</dbReference>
<evidence type="ECO:0000256" key="5">
    <source>
        <dbReference type="ARBA" id="ARBA00033748"/>
    </source>
</evidence>
<sequence length="373" mass="39601">MSHHLLVAAALAAGGRHPGSAPLAAPGSLRTWRGLIGGAETAGIDLVTLDDSFLLRGGAHLDALLIASAIAPATTRIGLVPAVMTAHTEPFHVATGLQTLDHVSRGRAGWLVSTGDARAEAPLFGRRDALALTDADLLDELEDAVVLSRLLWDSWEDDAVIRDVATGRYLDRDRIHPARFHGRFFSVEGASIVPRSPQGQLPVAIEVRTPAELEAAARHADVVFVSAQDVAGALSILREIRDTERRVARVGEPLRVFTDLAVLLEDTAGAATSALERLDEHAGAPLSAEIRVVAATADAVAQAIGSLHDLGYDGVRLHPARLPDDLGRIERDLLPLLAAAGHHQPADAPTSLRSRLRLPRSENRFSDSRGVLA</sequence>
<evidence type="ECO:0000313" key="8">
    <source>
        <dbReference type="Proteomes" id="UP001501594"/>
    </source>
</evidence>
<dbReference type="SUPFAM" id="SSF51679">
    <property type="entry name" value="Bacterial luciferase-like"/>
    <property type="match status" value="1"/>
</dbReference>
<dbReference type="InterPro" id="IPR016215">
    <property type="entry name" value="NTA_MOA"/>
</dbReference>
<dbReference type="RefSeq" id="WP_344798434.1">
    <property type="nucleotide sequence ID" value="NZ_BAABAU010000007.1"/>
</dbReference>
<dbReference type="InterPro" id="IPR036661">
    <property type="entry name" value="Luciferase-like_sf"/>
</dbReference>
<evidence type="ECO:0000256" key="3">
    <source>
        <dbReference type="ARBA" id="ARBA00023002"/>
    </source>
</evidence>
<keyword evidence="3" id="KW-0560">Oxidoreductase</keyword>
<protein>
    <submittedName>
        <fullName evidence="7">LLM class flavin-dependent oxidoreductase</fullName>
    </submittedName>
</protein>
<dbReference type="PANTHER" id="PTHR30011:SF16">
    <property type="entry name" value="C2H2 FINGER DOMAIN TRANSCRIPTION FACTOR (EUROFUNG)-RELATED"/>
    <property type="match status" value="1"/>
</dbReference>
<evidence type="ECO:0000256" key="2">
    <source>
        <dbReference type="ARBA" id="ARBA00022643"/>
    </source>
</evidence>
<dbReference type="InterPro" id="IPR051260">
    <property type="entry name" value="Diverse_substr_monoxygenases"/>
</dbReference>
<dbReference type="Pfam" id="PF00296">
    <property type="entry name" value="Bac_luciferase"/>
    <property type="match status" value="1"/>
</dbReference>
<dbReference type="Gene3D" id="3.20.20.30">
    <property type="entry name" value="Luciferase-like domain"/>
    <property type="match status" value="1"/>
</dbReference>
<dbReference type="PANTHER" id="PTHR30011">
    <property type="entry name" value="ALKANESULFONATE MONOOXYGENASE-RELATED"/>
    <property type="match status" value="1"/>
</dbReference>
<comment type="caution">
    <text evidence="7">The sequence shown here is derived from an EMBL/GenBank/DDBJ whole genome shotgun (WGS) entry which is preliminary data.</text>
</comment>
<comment type="similarity">
    <text evidence="5">Belongs to the NtaA/SnaA/DszA monooxygenase family.</text>
</comment>
<accession>A0ABP8E6J5</accession>
<feature type="domain" description="Luciferase-like" evidence="6">
    <location>
        <begin position="23"/>
        <end position="279"/>
    </location>
</feature>
<keyword evidence="2" id="KW-0288">FMN</keyword>